<dbReference type="InterPro" id="IPR004875">
    <property type="entry name" value="DDE_SF_endonuclease_dom"/>
</dbReference>
<dbReference type="OrthoDB" id="6115549at2759"/>
<feature type="domain" description="HTH CENPB-type" evidence="5">
    <location>
        <begin position="67"/>
        <end position="144"/>
    </location>
</feature>
<sequence length="623" mass="69095">MVRDYKRRTNRGGWSEEQIKLAIQAVLDGKNGYKSASKTYNVPQTTLERKVNQARKRENNILNVKVPLGPITTVFSEEEEQILVTYLKEMEGRLFGLSTSELQKLAYELAVRNNKQHKFNELKEKAGKDWLRGFLHRHPDLSLRKPENTSAARAAGFNRLSVGKYFELLGKALDDNPFTPDRIYNCDETGISVVPKSRSKVIAATGKKQVGALTSAERGTTITIEICFNAAGTYLPPMFIYPRKLMKPELLNGAPPNSWAECSDSGWITADIFLRWFQKFVKLTNASKTNPVMLILDGHASHTQNLQLVDNAREHGVTIICFPPHTTHKLQPADVGFMRPLSIFYDQALTAWLRSNPGKVVSQLQVAELFGQAFIRAATMSTAINAFKTCGISPYNPHVFTEDDFIAAEATEIELNAETEPEADINPTPSVAVIPQETLAVPSTIISPDPQMATGSALNSSANNVDPVAPTTSNLVQQAPGNDSLDTSFNLVSPKQLMPYPRMAEKRPRQVRRRGKAAIITASPYKAVLEERQNSKNSTPKVTNKKKMKKTTKRSKKEKKADDGAETSDNEDTECLYCQGLYSESSEGWITCQTCGKWAHCGCAGVDDNDDEAVHTCPFCEDS</sequence>
<proteinExistence type="predicted"/>
<dbReference type="Proteomes" id="UP000301870">
    <property type="component" value="Chromosome 29"/>
</dbReference>
<comment type="subcellular location">
    <subcellularLocation>
        <location evidence="1">Nucleus</location>
    </subcellularLocation>
</comment>
<dbReference type="SUPFAM" id="SSF57903">
    <property type="entry name" value="FYVE/PHD zinc finger"/>
    <property type="match status" value="1"/>
</dbReference>
<dbReference type="Pfam" id="PF03221">
    <property type="entry name" value="HTH_Tnp_Tc5"/>
    <property type="match status" value="1"/>
</dbReference>
<dbReference type="GO" id="GO:0003677">
    <property type="term" value="F:DNA binding"/>
    <property type="evidence" value="ECO:0007669"/>
    <property type="project" value="UniProtKB-KW"/>
</dbReference>
<reference evidence="7" key="1">
    <citation type="submission" date="2025-08" db="UniProtKB">
        <authorList>
            <consortium name="RefSeq"/>
        </authorList>
    </citation>
    <scope>IDENTIFICATION</scope>
    <source>
        <strain evidence="7">Ishihara</strain>
        <tissue evidence="7">Whole body</tissue>
    </source>
</reference>
<dbReference type="InterPro" id="IPR009057">
    <property type="entry name" value="Homeodomain-like_sf"/>
</dbReference>
<keyword evidence="2" id="KW-0238">DNA-binding</keyword>
<dbReference type="InterPro" id="IPR011011">
    <property type="entry name" value="Znf_FYVE_PHD"/>
</dbReference>
<accession>A0A9J7EM18</accession>
<dbReference type="PANTHER" id="PTHR19303:SF74">
    <property type="entry name" value="POGO TRANSPOSABLE ELEMENT WITH KRAB DOMAIN"/>
    <property type="match status" value="1"/>
</dbReference>
<keyword evidence="6" id="KW-1185">Reference proteome</keyword>
<feature type="compositionally biased region" description="Basic residues" evidence="4">
    <location>
        <begin position="543"/>
        <end position="558"/>
    </location>
</feature>
<evidence type="ECO:0000256" key="1">
    <source>
        <dbReference type="ARBA" id="ARBA00004123"/>
    </source>
</evidence>
<dbReference type="InterPro" id="IPR006600">
    <property type="entry name" value="HTH_CenpB_DNA-bd_dom"/>
</dbReference>
<dbReference type="InterPro" id="IPR007889">
    <property type="entry name" value="HTH_Psq"/>
</dbReference>
<evidence type="ECO:0000313" key="7">
    <source>
        <dbReference type="RefSeq" id="XP_022830992.1"/>
    </source>
</evidence>
<dbReference type="SUPFAM" id="SSF46689">
    <property type="entry name" value="Homeodomain-like"/>
    <property type="match status" value="1"/>
</dbReference>
<keyword evidence="3" id="KW-0539">Nucleus</keyword>
<dbReference type="Gene3D" id="3.30.40.10">
    <property type="entry name" value="Zinc/RING finger domain, C3HC4 (zinc finger)"/>
    <property type="match status" value="1"/>
</dbReference>
<evidence type="ECO:0000256" key="3">
    <source>
        <dbReference type="ARBA" id="ARBA00023242"/>
    </source>
</evidence>
<dbReference type="GO" id="GO:0005634">
    <property type="term" value="C:nucleus"/>
    <property type="evidence" value="ECO:0007669"/>
    <property type="project" value="UniProtKB-SubCell"/>
</dbReference>
<dbReference type="Pfam" id="PF03184">
    <property type="entry name" value="DDE_1"/>
    <property type="match status" value="1"/>
</dbReference>
<dbReference type="GeneID" id="111359630"/>
<dbReference type="CDD" id="cd15517">
    <property type="entry name" value="PHD_TCF19_like"/>
    <property type="match status" value="1"/>
</dbReference>
<dbReference type="Pfam" id="PF05225">
    <property type="entry name" value="HTH_psq"/>
    <property type="match status" value="1"/>
</dbReference>
<evidence type="ECO:0000313" key="6">
    <source>
        <dbReference type="Proteomes" id="UP000301870"/>
    </source>
</evidence>
<gene>
    <name evidence="7" type="primary">LOC111359630</name>
</gene>
<dbReference type="RefSeq" id="XP_022830992.1">
    <property type="nucleotide sequence ID" value="XM_022975224.1"/>
</dbReference>
<feature type="region of interest" description="Disordered" evidence="4">
    <location>
        <begin position="529"/>
        <end position="570"/>
    </location>
</feature>
<dbReference type="AlphaFoldDB" id="A0A9J7EM18"/>
<dbReference type="InterPro" id="IPR050863">
    <property type="entry name" value="CenT-Element_Derived"/>
</dbReference>
<dbReference type="InterPro" id="IPR013083">
    <property type="entry name" value="Znf_RING/FYVE/PHD"/>
</dbReference>
<dbReference type="Gene3D" id="1.10.10.60">
    <property type="entry name" value="Homeodomain-like"/>
    <property type="match status" value="1"/>
</dbReference>
<protein>
    <submittedName>
        <fullName evidence="7">Uncharacterized protein LOC111359630</fullName>
    </submittedName>
</protein>
<evidence type="ECO:0000256" key="2">
    <source>
        <dbReference type="ARBA" id="ARBA00023125"/>
    </source>
</evidence>
<feature type="region of interest" description="Disordered" evidence="4">
    <location>
        <begin position="457"/>
        <end position="487"/>
    </location>
</feature>
<organism evidence="6 7">
    <name type="scientific">Spodoptera litura</name>
    <name type="common">Asian cotton leafworm</name>
    <dbReference type="NCBI Taxonomy" id="69820"/>
    <lineage>
        <taxon>Eukaryota</taxon>
        <taxon>Metazoa</taxon>
        <taxon>Ecdysozoa</taxon>
        <taxon>Arthropoda</taxon>
        <taxon>Hexapoda</taxon>
        <taxon>Insecta</taxon>
        <taxon>Pterygota</taxon>
        <taxon>Neoptera</taxon>
        <taxon>Endopterygota</taxon>
        <taxon>Lepidoptera</taxon>
        <taxon>Glossata</taxon>
        <taxon>Ditrysia</taxon>
        <taxon>Noctuoidea</taxon>
        <taxon>Noctuidae</taxon>
        <taxon>Amphipyrinae</taxon>
        <taxon>Spodoptera</taxon>
    </lineage>
</organism>
<evidence type="ECO:0000259" key="5">
    <source>
        <dbReference type="PROSITE" id="PS51253"/>
    </source>
</evidence>
<dbReference type="PROSITE" id="PS51253">
    <property type="entry name" value="HTH_CENPB"/>
    <property type="match status" value="1"/>
</dbReference>
<dbReference type="PANTHER" id="PTHR19303">
    <property type="entry name" value="TRANSPOSON"/>
    <property type="match status" value="1"/>
</dbReference>
<dbReference type="KEGG" id="sliu:111359630"/>
<evidence type="ECO:0000256" key="4">
    <source>
        <dbReference type="SAM" id="MobiDB-lite"/>
    </source>
</evidence>
<name>A0A9J7EM18_SPOLT</name>